<keyword evidence="4 7" id="KW-0677">Repeat</keyword>
<dbReference type="SUPFAM" id="SSF51161">
    <property type="entry name" value="Trimeric LpxA-like enzymes"/>
    <property type="match status" value="1"/>
</dbReference>
<comment type="subunit">
    <text evidence="7">Homotrimer.</text>
</comment>
<accession>A0A521F1M6</accession>
<dbReference type="InterPro" id="IPR011004">
    <property type="entry name" value="Trimer_LpxA-like_sf"/>
</dbReference>
<evidence type="ECO:0000256" key="7">
    <source>
        <dbReference type="HAMAP-Rule" id="MF_00523"/>
    </source>
</evidence>
<dbReference type="InterPro" id="IPR007691">
    <property type="entry name" value="LpxD"/>
</dbReference>
<evidence type="ECO:0000256" key="5">
    <source>
        <dbReference type="ARBA" id="ARBA00023098"/>
    </source>
</evidence>
<dbReference type="Pfam" id="PF14602">
    <property type="entry name" value="Hexapep_2"/>
    <property type="match status" value="2"/>
</dbReference>
<dbReference type="CDD" id="cd03352">
    <property type="entry name" value="LbH_LpxD"/>
    <property type="match status" value="1"/>
</dbReference>
<dbReference type="UniPathway" id="UPA00973"/>
<dbReference type="NCBIfam" id="TIGR01853">
    <property type="entry name" value="lipid_A_lpxD"/>
    <property type="match status" value="1"/>
</dbReference>
<protein>
    <recommendedName>
        <fullName evidence="7">UDP-3-O-acylglucosamine N-acyltransferase</fullName>
        <ecNumber evidence="7">2.3.1.191</ecNumber>
    </recommendedName>
</protein>
<evidence type="ECO:0000313" key="9">
    <source>
        <dbReference type="EMBL" id="SMO90102.1"/>
    </source>
</evidence>
<keyword evidence="3 7" id="KW-0808">Transferase</keyword>
<evidence type="ECO:0000256" key="2">
    <source>
        <dbReference type="ARBA" id="ARBA00022556"/>
    </source>
</evidence>
<dbReference type="GO" id="GO:0103118">
    <property type="term" value="F:UDP-3-O-[(3R)-3-hydroxyacyl]-glucosamine N-acyltransferase activity"/>
    <property type="evidence" value="ECO:0007669"/>
    <property type="project" value="UniProtKB-EC"/>
</dbReference>
<dbReference type="OrthoDB" id="9784739at2"/>
<evidence type="ECO:0000256" key="3">
    <source>
        <dbReference type="ARBA" id="ARBA00022679"/>
    </source>
</evidence>
<dbReference type="PANTHER" id="PTHR43378:SF2">
    <property type="entry name" value="UDP-3-O-ACYLGLUCOSAMINE N-ACYLTRANSFERASE 1, MITOCHONDRIAL-RELATED"/>
    <property type="match status" value="1"/>
</dbReference>
<evidence type="ECO:0000256" key="1">
    <source>
        <dbReference type="ARBA" id="ARBA00022516"/>
    </source>
</evidence>
<comment type="similarity">
    <text evidence="7">Belongs to the transferase hexapeptide repeat family. LpxD subfamily.</text>
</comment>
<organism evidence="9 10">
    <name type="scientific">Saccharicrinis carchari</name>
    <dbReference type="NCBI Taxonomy" id="1168039"/>
    <lineage>
        <taxon>Bacteria</taxon>
        <taxon>Pseudomonadati</taxon>
        <taxon>Bacteroidota</taxon>
        <taxon>Bacteroidia</taxon>
        <taxon>Marinilabiliales</taxon>
        <taxon>Marinilabiliaceae</taxon>
        <taxon>Saccharicrinis</taxon>
    </lineage>
</organism>
<dbReference type="EMBL" id="FXTB01000013">
    <property type="protein sequence ID" value="SMO90102.1"/>
    <property type="molecule type" value="Genomic_DNA"/>
</dbReference>
<comment type="function">
    <text evidence="7">Catalyzes the N-acylation of UDP-3-O-acylglucosamine using 3-hydroxyacyl-ACP as the acyl donor. Is involved in the biosynthesis of lipid A, a phosphorylated glycolipid that anchors the lipopolysaccharide to the outer membrane of the cell.</text>
</comment>
<evidence type="ECO:0000256" key="4">
    <source>
        <dbReference type="ARBA" id="ARBA00022737"/>
    </source>
</evidence>
<proteinExistence type="inferred from homology"/>
<dbReference type="AlphaFoldDB" id="A0A521F1M6"/>
<gene>
    <name evidence="7" type="primary">lpxD</name>
    <name evidence="9" type="ORF">SAMN06265379_11323</name>
</gene>
<sequence>MELSAKQIAELIQGEVVGNPDVTINNVSKIEDGKPGTISFLSNPKYTQYIYQTKASVVIVNNTFEPEKKVSATMIRVPDAYSAVAKLMQMYLDSKPRKTGVEQPSFVSETAIIGDFPYIGAFAYIGENVKIGNNVSIYPNTYIGDNVTIGDNNILYAGVKIYHNCVVGDNCILHAGAVVGSDGFGFAPDENNEYTKIPQLGNVVIEDNCEIGANTALDRATMGSTVLKKGVKLDNFVQIAHNVEIGENTVIAAMSGVAGSTVIGKNCMFGGHAGVVGHLTVADGVKMGAYTGIASSVKKEGAVMRGTPAFEARAFTRSWISLKSLPDLVKEVRVLKQEIKKLKGEE</sequence>
<dbReference type="NCBIfam" id="NF002060">
    <property type="entry name" value="PRK00892.1"/>
    <property type="match status" value="1"/>
</dbReference>
<dbReference type="GO" id="GO:0016410">
    <property type="term" value="F:N-acyltransferase activity"/>
    <property type="evidence" value="ECO:0007669"/>
    <property type="project" value="InterPro"/>
</dbReference>
<dbReference type="Proteomes" id="UP000319040">
    <property type="component" value="Unassembled WGS sequence"/>
</dbReference>
<dbReference type="Pfam" id="PF00132">
    <property type="entry name" value="Hexapep"/>
    <property type="match status" value="3"/>
</dbReference>
<keyword evidence="1 7" id="KW-0444">Lipid biosynthesis</keyword>
<reference evidence="9 10" key="1">
    <citation type="submission" date="2017-05" db="EMBL/GenBank/DDBJ databases">
        <authorList>
            <person name="Varghese N."/>
            <person name="Submissions S."/>
        </authorList>
    </citation>
    <scope>NUCLEOTIDE SEQUENCE [LARGE SCALE GENOMIC DNA]</scope>
    <source>
        <strain evidence="9 10">DSM 27040</strain>
    </source>
</reference>
<dbReference type="HAMAP" id="MF_00523">
    <property type="entry name" value="LpxD"/>
    <property type="match status" value="1"/>
</dbReference>
<comment type="pathway">
    <text evidence="7">Bacterial outer membrane biogenesis; LPS lipid A biosynthesis.</text>
</comment>
<feature type="domain" description="UDP-3-O-[3-hydroxymyristoyl] glucosamine N-acyltransferase non-repeat region" evidence="8">
    <location>
        <begin position="21"/>
        <end position="89"/>
    </location>
</feature>
<dbReference type="Pfam" id="PF04613">
    <property type="entry name" value="LpxD"/>
    <property type="match status" value="1"/>
</dbReference>
<keyword evidence="10" id="KW-1185">Reference proteome</keyword>
<keyword evidence="2 7" id="KW-0441">Lipid A biosynthesis</keyword>
<feature type="active site" description="Proton acceptor" evidence="7">
    <location>
        <position position="241"/>
    </location>
</feature>
<comment type="catalytic activity">
    <reaction evidence="7">
        <text>a UDP-3-O-[(3R)-3-hydroxyacyl]-alpha-D-glucosamine + a (3R)-hydroxyacyl-[ACP] = a UDP-2-N,3-O-bis[(3R)-3-hydroxyacyl]-alpha-D-glucosamine + holo-[ACP] + H(+)</text>
        <dbReference type="Rhea" id="RHEA:53836"/>
        <dbReference type="Rhea" id="RHEA-COMP:9685"/>
        <dbReference type="Rhea" id="RHEA-COMP:9945"/>
        <dbReference type="ChEBI" id="CHEBI:15378"/>
        <dbReference type="ChEBI" id="CHEBI:64479"/>
        <dbReference type="ChEBI" id="CHEBI:78827"/>
        <dbReference type="ChEBI" id="CHEBI:137740"/>
        <dbReference type="ChEBI" id="CHEBI:137748"/>
        <dbReference type="EC" id="2.3.1.191"/>
    </reaction>
</comment>
<evidence type="ECO:0000313" key="10">
    <source>
        <dbReference type="Proteomes" id="UP000319040"/>
    </source>
</evidence>
<dbReference type="InterPro" id="IPR020573">
    <property type="entry name" value="UDP_GlcNAc_AcTrfase_non-rep"/>
</dbReference>
<keyword evidence="5 7" id="KW-0443">Lipid metabolism</keyword>
<dbReference type="RefSeq" id="WP_142534647.1">
    <property type="nucleotide sequence ID" value="NZ_FXTB01000013.1"/>
</dbReference>
<dbReference type="PANTHER" id="PTHR43378">
    <property type="entry name" value="UDP-3-O-ACYLGLUCOSAMINE N-ACYLTRANSFERASE"/>
    <property type="match status" value="1"/>
</dbReference>
<dbReference type="GO" id="GO:0009245">
    <property type="term" value="P:lipid A biosynthetic process"/>
    <property type="evidence" value="ECO:0007669"/>
    <property type="project" value="UniProtKB-UniRule"/>
</dbReference>
<evidence type="ECO:0000256" key="6">
    <source>
        <dbReference type="ARBA" id="ARBA00023315"/>
    </source>
</evidence>
<dbReference type="EC" id="2.3.1.191" evidence="7"/>
<evidence type="ECO:0000259" key="8">
    <source>
        <dbReference type="Pfam" id="PF04613"/>
    </source>
</evidence>
<dbReference type="GO" id="GO:0016020">
    <property type="term" value="C:membrane"/>
    <property type="evidence" value="ECO:0007669"/>
    <property type="project" value="GOC"/>
</dbReference>
<name>A0A521F1M6_SACCC</name>
<dbReference type="Gene3D" id="3.40.1390.10">
    <property type="entry name" value="MurE/MurF, N-terminal domain"/>
    <property type="match status" value="1"/>
</dbReference>
<dbReference type="InterPro" id="IPR001451">
    <property type="entry name" value="Hexapep"/>
</dbReference>
<keyword evidence="6 7" id="KW-0012">Acyltransferase</keyword>
<dbReference type="Gene3D" id="2.160.10.10">
    <property type="entry name" value="Hexapeptide repeat proteins"/>
    <property type="match status" value="1"/>
</dbReference>